<reference evidence="7" key="1">
    <citation type="submission" date="2025-08" db="UniProtKB">
        <authorList>
            <consortium name="RefSeq"/>
        </authorList>
    </citation>
    <scope>IDENTIFICATION</scope>
</reference>
<dbReference type="GO" id="GO:0009653">
    <property type="term" value="P:anatomical structure morphogenesis"/>
    <property type="evidence" value="ECO:0007669"/>
    <property type="project" value="TreeGrafter"/>
</dbReference>
<evidence type="ECO:0000256" key="1">
    <source>
        <dbReference type="SAM" id="MobiDB-lite"/>
    </source>
</evidence>
<dbReference type="PROSITE" id="PS50948">
    <property type="entry name" value="PAN"/>
    <property type="match status" value="1"/>
</dbReference>
<feature type="domain" description="ZP" evidence="5">
    <location>
        <begin position="164"/>
        <end position="431"/>
    </location>
</feature>
<feature type="region of interest" description="Disordered" evidence="1">
    <location>
        <begin position="429"/>
        <end position="474"/>
    </location>
</feature>
<dbReference type="PANTHER" id="PTHR47327:SF7">
    <property type="entry name" value="GH08941P"/>
    <property type="match status" value="1"/>
</dbReference>
<dbReference type="PANTHER" id="PTHR47327">
    <property type="entry name" value="FI18240P1-RELATED"/>
    <property type="match status" value="1"/>
</dbReference>
<dbReference type="InterPro" id="IPR001507">
    <property type="entry name" value="ZP_dom"/>
</dbReference>
<evidence type="ECO:0000313" key="6">
    <source>
        <dbReference type="Proteomes" id="UP000079169"/>
    </source>
</evidence>
<evidence type="ECO:0000256" key="3">
    <source>
        <dbReference type="SAM" id="SignalP"/>
    </source>
</evidence>
<dbReference type="GeneID" id="103516866"/>
<proteinExistence type="predicted"/>
<evidence type="ECO:0000259" key="5">
    <source>
        <dbReference type="PROSITE" id="PS51034"/>
    </source>
</evidence>
<dbReference type="PaxDb" id="121845-A0A3Q0JCD1"/>
<feature type="chain" id="PRO_5017938479" evidence="3">
    <location>
        <begin position="22"/>
        <end position="589"/>
    </location>
</feature>
<keyword evidence="2" id="KW-0812">Transmembrane</keyword>
<dbReference type="KEGG" id="dci:103516866"/>
<dbReference type="Gene3D" id="3.50.4.10">
    <property type="entry name" value="Hepatocyte Growth Factor"/>
    <property type="match status" value="1"/>
</dbReference>
<evidence type="ECO:0000313" key="7">
    <source>
        <dbReference type="RefSeq" id="XP_026684603.1"/>
    </source>
</evidence>
<keyword evidence="2" id="KW-0472">Membrane</keyword>
<name>A0A3Q0JCD1_DIACI</name>
<dbReference type="Proteomes" id="UP000079169">
    <property type="component" value="Unplaced"/>
</dbReference>
<evidence type="ECO:0000256" key="2">
    <source>
        <dbReference type="SAM" id="Phobius"/>
    </source>
</evidence>
<feature type="domain" description="Apple" evidence="4">
    <location>
        <begin position="77"/>
        <end position="158"/>
    </location>
</feature>
<dbReference type="SMART" id="SM00241">
    <property type="entry name" value="ZP"/>
    <property type="match status" value="1"/>
</dbReference>
<gene>
    <name evidence="7" type="primary">LOC103516866</name>
</gene>
<feature type="compositionally biased region" description="Polar residues" evidence="1">
    <location>
        <begin position="442"/>
        <end position="451"/>
    </location>
</feature>
<dbReference type="STRING" id="121845.A0A3Q0JCD1"/>
<sequence>MATMMSSAALIFILDITIVLAIVRGEDSVCPGGAPVTYVKMSGLVPHTTEQPSILYAALPGMAITAECFPDPPGSSCWHEPLYNRTITQVDLQIENIPIEQCRDRCETEEYFKCRGFTYRCPANNRGGSMCLLHSDDSHNRASLVESPCTTYVEKLTCIDLKVSCDRVNMLVTYRTPHFQGRLFALGHSDYCGVIGTGEPLTTLVLPLPGSDPGQYNQCGVIQARSNSDRTLATAVIVVQQHPIIQTIADRVVKVSCVMSDFYGKGLVRPNIPNITLETDFGVAEPKVQTGIHADSTHSLPSSITPHAHLRIVDLQHGGLEASETQLGQDLELAIDIEPPFNVSMVRAGHLVASSGDGRDSLLLLDYRGCPPDVRTFPALTPHPDPGVNALSAIFKAFRFPSSPILRFSLVLTFCETVCQPIDCGNGLESYGKRKRRETPLGTKSSNATTTHQKRKEETTPPSPKNEEDATENNIRQKVPLQLAIIVRPLYQDTPMTENLNEMNPSAGAGASSRQILTHDETNTVCMEWGTVLAVSLAWLFVQFSFFICCCYLLYCRPKYKKHSDQDSLQMDFKPRHVTWASDNIRTRT</sequence>
<evidence type="ECO:0000259" key="4">
    <source>
        <dbReference type="PROSITE" id="PS50948"/>
    </source>
</evidence>
<dbReference type="PROSITE" id="PS51034">
    <property type="entry name" value="ZP_2"/>
    <property type="match status" value="1"/>
</dbReference>
<dbReference type="InterPro" id="IPR052774">
    <property type="entry name" value="Celegans_DevNeuronal_Protein"/>
</dbReference>
<keyword evidence="2" id="KW-1133">Transmembrane helix</keyword>
<accession>A0A3Q0JCD1</accession>
<feature type="signal peptide" evidence="3">
    <location>
        <begin position="1"/>
        <end position="21"/>
    </location>
</feature>
<dbReference type="InterPro" id="IPR003609">
    <property type="entry name" value="Pan_app"/>
</dbReference>
<organism evidence="6 7">
    <name type="scientific">Diaphorina citri</name>
    <name type="common">Asian citrus psyllid</name>
    <dbReference type="NCBI Taxonomy" id="121845"/>
    <lineage>
        <taxon>Eukaryota</taxon>
        <taxon>Metazoa</taxon>
        <taxon>Ecdysozoa</taxon>
        <taxon>Arthropoda</taxon>
        <taxon>Hexapoda</taxon>
        <taxon>Insecta</taxon>
        <taxon>Pterygota</taxon>
        <taxon>Neoptera</taxon>
        <taxon>Paraneoptera</taxon>
        <taxon>Hemiptera</taxon>
        <taxon>Sternorrhyncha</taxon>
        <taxon>Psylloidea</taxon>
        <taxon>Psyllidae</taxon>
        <taxon>Diaphorininae</taxon>
        <taxon>Diaphorina</taxon>
    </lineage>
</organism>
<dbReference type="RefSeq" id="XP_026684603.1">
    <property type="nucleotide sequence ID" value="XM_026828802.1"/>
</dbReference>
<dbReference type="AlphaFoldDB" id="A0A3Q0JCD1"/>
<protein>
    <submittedName>
        <fullName evidence="7">Uncharacterized protein LOC103516866</fullName>
    </submittedName>
</protein>
<keyword evidence="6" id="KW-1185">Reference proteome</keyword>
<keyword evidence="3" id="KW-0732">Signal</keyword>
<feature type="transmembrane region" description="Helical" evidence="2">
    <location>
        <begin position="529"/>
        <end position="555"/>
    </location>
</feature>